<evidence type="ECO:0000256" key="2">
    <source>
        <dbReference type="ARBA" id="ARBA00004496"/>
    </source>
</evidence>
<evidence type="ECO:0000256" key="1">
    <source>
        <dbReference type="ARBA" id="ARBA00002634"/>
    </source>
</evidence>
<feature type="binding site" evidence="15 16">
    <location>
        <begin position="159"/>
        <end position="164"/>
    </location>
    <ligand>
        <name>S-adenosyl-L-methionine</name>
        <dbReference type="ChEBI" id="CHEBI:59789"/>
    </ligand>
</feature>
<dbReference type="InterPro" id="IPR016009">
    <property type="entry name" value="tRNA_MeTrfase_TRMD/TRM10"/>
</dbReference>
<evidence type="ECO:0000256" key="13">
    <source>
        <dbReference type="ARBA" id="ARBA00033392"/>
    </source>
</evidence>
<sequence length="279" mass="30418">MKAQAETGAERKDTTIAVPGGLRRYDVITLFPEMFAALTGSGITRRAMDRGLYALGFHNPRDFTHDPHRTVDDRPYGGGPGMVMLAEPLMQSIAAARAAQQAATGSTGRVIYLSPQGRRLDQAAVLELAAQPGLVLLCGRYEGIDQRVIDRAVDEEVSLGDFVLSGGELPAMVLLDAIVRQLPGALNTADSALEDSFADGLLDCPHYTRPEVYEDERVPDVLLSGNHAAIRRWRLKQSLGRTWLRRPDLLAARQLSKTELKLLEEFRQEQAGAEGGSIA</sequence>
<evidence type="ECO:0000256" key="11">
    <source>
        <dbReference type="ARBA" id="ARBA00022694"/>
    </source>
</evidence>
<dbReference type="PANTHER" id="PTHR46417">
    <property type="entry name" value="TRNA (GUANINE-N(1)-)-METHYLTRANSFERASE"/>
    <property type="match status" value="1"/>
</dbReference>
<dbReference type="SUPFAM" id="SSF75217">
    <property type="entry name" value="alpha/beta knot"/>
    <property type="match status" value="1"/>
</dbReference>
<evidence type="ECO:0000313" key="20">
    <source>
        <dbReference type="Proteomes" id="UP000036902"/>
    </source>
</evidence>
<dbReference type="Pfam" id="PF01746">
    <property type="entry name" value="tRNA_m1G_MT"/>
    <property type="match status" value="1"/>
</dbReference>
<evidence type="ECO:0000256" key="14">
    <source>
        <dbReference type="ARBA" id="ARBA00047783"/>
    </source>
</evidence>
<keyword evidence="20" id="KW-1185">Reference proteome</keyword>
<evidence type="ECO:0000256" key="4">
    <source>
        <dbReference type="ARBA" id="ARBA00011738"/>
    </source>
</evidence>
<dbReference type="NCBIfam" id="NF000648">
    <property type="entry name" value="PRK00026.1"/>
    <property type="match status" value="1"/>
</dbReference>
<comment type="function">
    <text evidence="1 15 17">Specifically methylates guanosine-37 in various tRNAs.</text>
</comment>
<dbReference type="InterPro" id="IPR029028">
    <property type="entry name" value="Alpha/beta_knot_MTases"/>
</dbReference>
<comment type="subcellular location">
    <subcellularLocation>
        <location evidence="2 15 17">Cytoplasm</location>
    </subcellularLocation>
</comment>
<dbReference type="HAMAP" id="MF_00605">
    <property type="entry name" value="TrmD"/>
    <property type="match status" value="1"/>
</dbReference>
<dbReference type="Gene3D" id="3.40.1280.10">
    <property type="match status" value="1"/>
</dbReference>
<dbReference type="EMBL" id="CP014646">
    <property type="protein sequence ID" value="AMO37138.1"/>
    <property type="molecule type" value="Genomic_DNA"/>
</dbReference>
<dbReference type="EC" id="2.1.1.228" evidence="5 15"/>
<keyword evidence="8 15" id="KW-0489">Methyltransferase</keyword>
<dbReference type="NCBIfam" id="TIGR00088">
    <property type="entry name" value="trmD"/>
    <property type="match status" value="1"/>
</dbReference>
<keyword evidence="7 15" id="KW-0963">Cytoplasm</keyword>
<evidence type="ECO:0000256" key="17">
    <source>
        <dbReference type="RuleBase" id="RU003464"/>
    </source>
</evidence>
<name>A0A127K5A9_9RHOO</name>
<dbReference type="GO" id="GO:0005829">
    <property type="term" value="C:cytosol"/>
    <property type="evidence" value="ECO:0007669"/>
    <property type="project" value="TreeGrafter"/>
</dbReference>
<feature type="domain" description="tRNA methyltransferase TRMD/TRM10-type" evidence="18">
    <location>
        <begin position="24"/>
        <end position="250"/>
    </location>
</feature>
<feature type="binding site" evidence="15 16">
    <location>
        <position position="139"/>
    </location>
    <ligand>
        <name>S-adenosyl-L-methionine</name>
        <dbReference type="ChEBI" id="CHEBI:59789"/>
    </ligand>
</feature>
<dbReference type="PIRSF" id="PIRSF000386">
    <property type="entry name" value="tRNA_mtase"/>
    <property type="match status" value="1"/>
</dbReference>
<dbReference type="STRING" id="1134435.AC731_009345"/>
<evidence type="ECO:0000256" key="10">
    <source>
        <dbReference type="ARBA" id="ARBA00022691"/>
    </source>
</evidence>
<evidence type="ECO:0000256" key="9">
    <source>
        <dbReference type="ARBA" id="ARBA00022679"/>
    </source>
</evidence>
<accession>A0A127K5A9</accession>
<comment type="similarity">
    <text evidence="3 15 17">Belongs to the RNA methyltransferase TrmD family.</text>
</comment>
<evidence type="ECO:0000256" key="15">
    <source>
        <dbReference type="HAMAP-Rule" id="MF_00605"/>
    </source>
</evidence>
<dbReference type="KEGG" id="thu:AC731_009345"/>
<dbReference type="Proteomes" id="UP000036902">
    <property type="component" value="Chromosome"/>
</dbReference>
<dbReference type="GO" id="GO:0052906">
    <property type="term" value="F:tRNA (guanine(37)-N1)-methyltransferase activity"/>
    <property type="evidence" value="ECO:0007669"/>
    <property type="project" value="UniProtKB-UniRule"/>
</dbReference>
<organism evidence="19 20">
    <name type="scientific">Thauera humireducens</name>
    <dbReference type="NCBI Taxonomy" id="1134435"/>
    <lineage>
        <taxon>Bacteria</taxon>
        <taxon>Pseudomonadati</taxon>
        <taxon>Pseudomonadota</taxon>
        <taxon>Betaproteobacteria</taxon>
        <taxon>Rhodocyclales</taxon>
        <taxon>Zoogloeaceae</taxon>
        <taxon>Thauera</taxon>
    </lineage>
</organism>
<keyword evidence="9 15" id="KW-0808">Transferase</keyword>
<dbReference type="PANTHER" id="PTHR46417:SF1">
    <property type="entry name" value="TRNA (GUANINE-N(1)-)-METHYLTRANSFERASE"/>
    <property type="match status" value="1"/>
</dbReference>
<dbReference type="AlphaFoldDB" id="A0A127K5A9"/>
<evidence type="ECO:0000256" key="8">
    <source>
        <dbReference type="ARBA" id="ARBA00022603"/>
    </source>
</evidence>
<comment type="catalytic activity">
    <reaction evidence="14 15 17">
        <text>guanosine(37) in tRNA + S-adenosyl-L-methionine = N(1)-methylguanosine(37) in tRNA + S-adenosyl-L-homocysteine + H(+)</text>
        <dbReference type="Rhea" id="RHEA:36899"/>
        <dbReference type="Rhea" id="RHEA-COMP:10145"/>
        <dbReference type="Rhea" id="RHEA-COMP:10147"/>
        <dbReference type="ChEBI" id="CHEBI:15378"/>
        <dbReference type="ChEBI" id="CHEBI:57856"/>
        <dbReference type="ChEBI" id="CHEBI:59789"/>
        <dbReference type="ChEBI" id="CHEBI:73542"/>
        <dbReference type="ChEBI" id="CHEBI:74269"/>
        <dbReference type="EC" id="2.1.1.228"/>
    </reaction>
</comment>
<proteinExistence type="inferred from homology"/>
<dbReference type="InterPro" id="IPR029026">
    <property type="entry name" value="tRNA_m1G_MTases_N"/>
</dbReference>
<reference evidence="20" key="1">
    <citation type="submission" date="2016-03" db="EMBL/GenBank/DDBJ databases">
        <authorList>
            <person name="Ma C."/>
            <person name="Zhou S."/>
            <person name="Yang G."/>
        </authorList>
    </citation>
    <scope>NUCLEOTIDE SEQUENCE [LARGE SCALE GENOMIC DNA]</scope>
    <source>
        <strain evidence="20">SgZ-1</strain>
    </source>
</reference>
<evidence type="ECO:0000256" key="3">
    <source>
        <dbReference type="ARBA" id="ARBA00007630"/>
    </source>
</evidence>
<evidence type="ECO:0000256" key="12">
    <source>
        <dbReference type="ARBA" id="ARBA00029736"/>
    </source>
</evidence>
<keyword evidence="11 15" id="KW-0819">tRNA processing</keyword>
<evidence type="ECO:0000256" key="5">
    <source>
        <dbReference type="ARBA" id="ARBA00012807"/>
    </source>
</evidence>
<evidence type="ECO:0000256" key="6">
    <source>
        <dbReference type="ARBA" id="ARBA00014679"/>
    </source>
</evidence>
<keyword evidence="10 15" id="KW-0949">S-adenosyl-L-methionine</keyword>
<dbReference type="InterPro" id="IPR023148">
    <property type="entry name" value="tRNA_m1G_MeTrfase_C_sf"/>
</dbReference>
<evidence type="ECO:0000256" key="7">
    <source>
        <dbReference type="ARBA" id="ARBA00022490"/>
    </source>
</evidence>
<evidence type="ECO:0000256" key="16">
    <source>
        <dbReference type="PIRSR" id="PIRSR000386-1"/>
    </source>
</evidence>
<evidence type="ECO:0000313" key="19">
    <source>
        <dbReference type="EMBL" id="AMO37138.1"/>
    </source>
</evidence>
<dbReference type="Gene3D" id="1.10.1270.20">
    <property type="entry name" value="tRNA(m1g37)methyltransferase, domain 2"/>
    <property type="match status" value="1"/>
</dbReference>
<comment type="subunit">
    <text evidence="4 15 17">Homodimer.</text>
</comment>
<dbReference type="InterPro" id="IPR002649">
    <property type="entry name" value="tRNA_m1G_MeTrfase_TrmD"/>
</dbReference>
<dbReference type="CDD" id="cd18080">
    <property type="entry name" value="TrmD-like"/>
    <property type="match status" value="1"/>
</dbReference>
<dbReference type="FunFam" id="1.10.1270.20:FF:000001">
    <property type="entry name" value="tRNA (guanine-N(1)-)-methyltransferase"/>
    <property type="match status" value="1"/>
</dbReference>
<protein>
    <recommendedName>
        <fullName evidence="6 15">tRNA (guanine-N(1)-)-methyltransferase</fullName>
        <ecNumber evidence="5 15">2.1.1.228</ecNumber>
    </recommendedName>
    <alternativeName>
        <fullName evidence="12 15">M1G-methyltransferase</fullName>
    </alternativeName>
    <alternativeName>
        <fullName evidence="13 15">tRNA [GM37] methyltransferase</fullName>
    </alternativeName>
</protein>
<evidence type="ECO:0000259" key="18">
    <source>
        <dbReference type="Pfam" id="PF01746"/>
    </source>
</evidence>
<dbReference type="GO" id="GO:0002939">
    <property type="term" value="P:tRNA N1-guanine methylation"/>
    <property type="evidence" value="ECO:0007669"/>
    <property type="project" value="TreeGrafter"/>
</dbReference>
<gene>
    <name evidence="15 19" type="primary">trmD</name>
    <name evidence="19" type="ORF">AC731_009345</name>
</gene>
<dbReference type="FunFam" id="3.40.1280.10:FF:000001">
    <property type="entry name" value="tRNA (guanine-N(1)-)-methyltransferase"/>
    <property type="match status" value="1"/>
</dbReference>